<evidence type="ECO:0000256" key="1">
    <source>
        <dbReference type="ARBA" id="ARBA00004651"/>
    </source>
</evidence>
<dbReference type="PANTHER" id="PTHR43298">
    <property type="entry name" value="MULTIDRUG RESISTANCE PROTEIN NORM-RELATED"/>
    <property type="match status" value="1"/>
</dbReference>
<keyword evidence="8 10" id="KW-0472">Membrane</keyword>
<feature type="transmembrane region" description="Helical" evidence="10">
    <location>
        <begin position="169"/>
        <end position="190"/>
    </location>
</feature>
<keyword evidence="2" id="KW-0813">Transport</keyword>
<feature type="transmembrane region" description="Helical" evidence="10">
    <location>
        <begin position="135"/>
        <end position="157"/>
    </location>
</feature>
<evidence type="ECO:0000256" key="8">
    <source>
        <dbReference type="ARBA" id="ARBA00023136"/>
    </source>
</evidence>
<dbReference type="Pfam" id="PF01554">
    <property type="entry name" value="MatE"/>
    <property type="match status" value="2"/>
</dbReference>
<name>A0ABV8NQ27_9SPHI</name>
<keyword evidence="3" id="KW-0050">Antiport</keyword>
<feature type="transmembrane region" description="Helical" evidence="10">
    <location>
        <begin position="357"/>
        <end position="381"/>
    </location>
</feature>
<evidence type="ECO:0000313" key="12">
    <source>
        <dbReference type="Proteomes" id="UP001595792"/>
    </source>
</evidence>
<keyword evidence="7" id="KW-0406">Ion transport</keyword>
<evidence type="ECO:0000256" key="4">
    <source>
        <dbReference type="ARBA" id="ARBA00022475"/>
    </source>
</evidence>
<feature type="transmembrane region" description="Helical" evidence="10">
    <location>
        <begin position="417"/>
        <end position="435"/>
    </location>
</feature>
<proteinExistence type="predicted"/>
<keyword evidence="6 10" id="KW-1133">Transmembrane helix</keyword>
<feature type="transmembrane region" description="Helical" evidence="10">
    <location>
        <begin position="50"/>
        <end position="72"/>
    </location>
</feature>
<reference evidence="12" key="1">
    <citation type="journal article" date="2019" name="Int. J. Syst. Evol. Microbiol.">
        <title>The Global Catalogue of Microorganisms (GCM) 10K type strain sequencing project: providing services to taxonomists for standard genome sequencing and annotation.</title>
        <authorList>
            <consortium name="The Broad Institute Genomics Platform"/>
            <consortium name="The Broad Institute Genome Sequencing Center for Infectious Disease"/>
            <person name="Wu L."/>
            <person name="Ma J."/>
        </authorList>
    </citation>
    <scope>NUCLEOTIDE SEQUENCE [LARGE SCALE GENOMIC DNA]</scope>
    <source>
        <strain evidence="12">CCM 8689</strain>
    </source>
</reference>
<evidence type="ECO:0000313" key="11">
    <source>
        <dbReference type="EMBL" id="MFC4197722.1"/>
    </source>
</evidence>
<gene>
    <name evidence="11" type="ORF">ACFOUY_13540</name>
</gene>
<dbReference type="InterPro" id="IPR002528">
    <property type="entry name" value="MATE_fam"/>
</dbReference>
<sequence>MAGKEEILKDNIWKLMLNMSLPGIGGMLVISLNSFVDAMFAGRYIGSDALAGISLCIPLLVVNSAVTGFISSGSSNILSRAIGSKDETVFRNLFAYTLAFSLVASVVLGVLGYLFSTPLLQLMGATGEILKEAGTYYRLMMAGCFTSIFGLGISSLIRAEGRMKYAMSITTFAVILNIILNAILVIYLRWGVKGSAIATVASMGIFTLLTLRYFVKEDSYVKLNFKKLAYLPNMISDIANVGLSALVMQLNNFLRQVFLFKTVTWYNGAIDTAFFSAVFRIFSFSVIPIFGMLQAMQPIVGINFGAGNLERSIRALNYFRLATIGMMLIALIPLQIFSGEILSLLLPEMNFSAQDIMRFRLLMCILPIAPIASTAVVFMLATKRGKVTTYLALGRELLLFCPLMLLLPFLFGASGIYYGLFLENIIYMIVVILVLKIQVKKLLFF</sequence>
<evidence type="ECO:0000256" key="10">
    <source>
        <dbReference type="SAM" id="Phobius"/>
    </source>
</evidence>
<dbReference type="RefSeq" id="WP_378961358.1">
    <property type="nucleotide sequence ID" value="NZ_JBHRXC010000001.1"/>
</dbReference>
<comment type="caution">
    <text evidence="11">The sequence shown here is derived from an EMBL/GenBank/DDBJ whole genome shotgun (WGS) entry which is preliminary data.</text>
</comment>
<evidence type="ECO:0000256" key="6">
    <source>
        <dbReference type="ARBA" id="ARBA00022989"/>
    </source>
</evidence>
<feature type="transmembrane region" description="Helical" evidence="10">
    <location>
        <begin position="235"/>
        <end position="254"/>
    </location>
</feature>
<dbReference type="EMBL" id="JBHSBY010000125">
    <property type="protein sequence ID" value="MFC4197722.1"/>
    <property type="molecule type" value="Genomic_DNA"/>
</dbReference>
<protein>
    <recommendedName>
        <fullName evidence="9">Multidrug-efflux transporter</fullName>
    </recommendedName>
</protein>
<evidence type="ECO:0000256" key="5">
    <source>
        <dbReference type="ARBA" id="ARBA00022692"/>
    </source>
</evidence>
<evidence type="ECO:0000256" key="7">
    <source>
        <dbReference type="ARBA" id="ARBA00023065"/>
    </source>
</evidence>
<dbReference type="PIRSF" id="PIRSF006603">
    <property type="entry name" value="DinF"/>
    <property type="match status" value="1"/>
</dbReference>
<accession>A0ABV8NQ27</accession>
<evidence type="ECO:0000256" key="2">
    <source>
        <dbReference type="ARBA" id="ARBA00022448"/>
    </source>
</evidence>
<feature type="transmembrane region" description="Helical" evidence="10">
    <location>
        <begin position="317"/>
        <end position="337"/>
    </location>
</feature>
<feature type="transmembrane region" description="Helical" evidence="10">
    <location>
        <begin position="196"/>
        <end position="215"/>
    </location>
</feature>
<comment type="subcellular location">
    <subcellularLocation>
        <location evidence="1">Cell membrane</location>
        <topology evidence="1">Multi-pass membrane protein</topology>
    </subcellularLocation>
</comment>
<keyword evidence="5 10" id="KW-0812">Transmembrane</keyword>
<organism evidence="11 12">
    <name type="scientific">Pedobacter jamesrossensis</name>
    <dbReference type="NCBI Taxonomy" id="1908238"/>
    <lineage>
        <taxon>Bacteria</taxon>
        <taxon>Pseudomonadati</taxon>
        <taxon>Bacteroidota</taxon>
        <taxon>Sphingobacteriia</taxon>
        <taxon>Sphingobacteriales</taxon>
        <taxon>Sphingobacteriaceae</taxon>
        <taxon>Pedobacter</taxon>
    </lineage>
</organism>
<dbReference type="Proteomes" id="UP001595792">
    <property type="component" value="Unassembled WGS sequence"/>
</dbReference>
<keyword evidence="12" id="KW-1185">Reference proteome</keyword>
<dbReference type="InterPro" id="IPR048279">
    <property type="entry name" value="MdtK-like"/>
</dbReference>
<dbReference type="PANTHER" id="PTHR43298:SF2">
    <property type="entry name" value="FMN_FAD EXPORTER YEEO-RELATED"/>
    <property type="match status" value="1"/>
</dbReference>
<keyword evidence="4" id="KW-1003">Cell membrane</keyword>
<evidence type="ECO:0000256" key="3">
    <source>
        <dbReference type="ARBA" id="ARBA00022449"/>
    </source>
</evidence>
<feature type="transmembrane region" description="Helical" evidence="10">
    <location>
        <begin position="393"/>
        <end position="411"/>
    </location>
</feature>
<dbReference type="InterPro" id="IPR050222">
    <property type="entry name" value="MATE_MdtK"/>
</dbReference>
<feature type="transmembrane region" description="Helical" evidence="10">
    <location>
        <begin position="93"/>
        <end position="115"/>
    </location>
</feature>
<feature type="transmembrane region" description="Helical" evidence="10">
    <location>
        <begin position="12"/>
        <end position="30"/>
    </location>
</feature>
<evidence type="ECO:0000256" key="9">
    <source>
        <dbReference type="ARBA" id="ARBA00031636"/>
    </source>
</evidence>
<feature type="transmembrane region" description="Helical" evidence="10">
    <location>
        <begin position="274"/>
        <end position="296"/>
    </location>
</feature>